<evidence type="ECO:0000256" key="2">
    <source>
        <dbReference type="ARBA" id="ARBA00022448"/>
    </source>
</evidence>
<evidence type="ECO:0000259" key="8">
    <source>
        <dbReference type="PROSITE" id="PS50928"/>
    </source>
</evidence>
<comment type="similarity">
    <text evidence="7">Belongs to the binding-protein-dependent transport system permease family.</text>
</comment>
<feature type="transmembrane region" description="Helical" evidence="7">
    <location>
        <begin position="9"/>
        <end position="30"/>
    </location>
</feature>
<accession>A0ABM8GSH5</accession>
<dbReference type="PANTHER" id="PTHR43163:SF6">
    <property type="entry name" value="DIPEPTIDE TRANSPORT SYSTEM PERMEASE PROTEIN DPPB-RELATED"/>
    <property type="match status" value="1"/>
</dbReference>
<evidence type="ECO:0000256" key="7">
    <source>
        <dbReference type="RuleBase" id="RU363032"/>
    </source>
</evidence>
<dbReference type="InterPro" id="IPR035906">
    <property type="entry name" value="MetI-like_sf"/>
</dbReference>
<name>A0ABM8GSH5_9MICO</name>
<feature type="transmembrane region" description="Helical" evidence="7">
    <location>
        <begin position="138"/>
        <end position="164"/>
    </location>
</feature>
<feature type="transmembrane region" description="Helical" evidence="7">
    <location>
        <begin position="238"/>
        <end position="260"/>
    </location>
</feature>
<evidence type="ECO:0000313" key="10">
    <source>
        <dbReference type="Proteomes" id="UP001321486"/>
    </source>
</evidence>
<feature type="domain" description="ABC transmembrane type-1" evidence="8">
    <location>
        <begin position="102"/>
        <end position="303"/>
    </location>
</feature>
<feature type="transmembrane region" description="Helical" evidence="7">
    <location>
        <begin position="176"/>
        <end position="198"/>
    </location>
</feature>
<dbReference type="RefSeq" id="WP_286344189.1">
    <property type="nucleotide sequence ID" value="NZ_AP027732.1"/>
</dbReference>
<keyword evidence="3" id="KW-1003">Cell membrane</keyword>
<evidence type="ECO:0000313" key="9">
    <source>
        <dbReference type="EMBL" id="BDZ51420.1"/>
    </source>
</evidence>
<evidence type="ECO:0000256" key="3">
    <source>
        <dbReference type="ARBA" id="ARBA00022475"/>
    </source>
</evidence>
<keyword evidence="10" id="KW-1185">Reference proteome</keyword>
<dbReference type="Proteomes" id="UP001321486">
    <property type="component" value="Chromosome"/>
</dbReference>
<gene>
    <name evidence="9" type="primary">nikB</name>
    <name evidence="9" type="ORF">GCM10025867_36610</name>
</gene>
<comment type="subcellular location">
    <subcellularLocation>
        <location evidence="1 7">Cell membrane</location>
        <topology evidence="1 7">Multi-pass membrane protein</topology>
    </subcellularLocation>
</comment>
<dbReference type="Gene3D" id="1.10.3720.10">
    <property type="entry name" value="MetI-like"/>
    <property type="match status" value="1"/>
</dbReference>
<evidence type="ECO:0000256" key="1">
    <source>
        <dbReference type="ARBA" id="ARBA00004651"/>
    </source>
</evidence>
<dbReference type="Pfam" id="PF00528">
    <property type="entry name" value="BPD_transp_1"/>
    <property type="match status" value="1"/>
</dbReference>
<keyword evidence="5 7" id="KW-1133">Transmembrane helix</keyword>
<keyword evidence="6 7" id="KW-0472">Membrane</keyword>
<dbReference type="Pfam" id="PF19300">
    <property type="entry name" value="BPD_transp_1_N"/>
    <property type="match status" value="1"/>
</dbReference>
<evidence type="ECO:0000256" key="5">
    <source>
        <dbReference type="ARBA" id="ARBA00022989"/>
    </source>
</evidence>
<evidence type="ECO:0000256" key="6">
    <source>
        <dbReference type="ARBA" id="ARBA00023136"/>
    </source>
</evidence>
<dbReference type="InterPro" id="IPR045621">
    <property type="entry name" value="BPD_transp_1_N"/>
</dbReference>
<sequence length="315" mass="33372">MLRYISRRVVYAVFVVWAAYTVTFLLLYQLPSDPVSIMLGGAGGEVAANASAAQKAHLAHEYGFDKPAVVQYFVLLVRAFHGDFGQSVQSHVPVAQLIAEALPSTLAISSLGLLFALVIGVAIAVGANFTRNAFLRGLLFSLPPLTASFPTFWVGLVLLQVFSFRLGWFPAVGNGGFASVVLPALALAIPGAAAYAQVLGRGIEKTLREPFIDVVRAKGAQRARVHLGHALRNATIPALTLVGLTVGGIFAGAVVTETVFSRQGLGRLLQASVNTQDIPVVQMLVLVSAVAFAIVNLVVDLVYPLVDPRIARPAH</sequence>
<dbReference type="EMBL" id="AP027732">
    <property type="protein sequence ID" value="BDZ51420.1"/>
    <property type="molecule type" value="Genomic_DNA"/>
</dbReference>
<feature type="transmembrane region" description="Helical" evidence="7">
    <location>
        <begin position="280"/>
        <end position="303"/>
    </location>
</feature>
<dbReference type="PANTHER" id="PTHR43163">
    <property type="entry name" value="DIPEPTIDE TRANSPORT SYSTEM PERMEASE PROTEIN DPPB-RELATED"/>
    <property type="match status" value="1"/>
</dbReference>
<proteinExistence type="inferred from homology"/>
<organism evidence="9 10">
    <name type="scientific">Frondihabitans sucicola</name>
    <dbReference type="NCBI Taxonomy" id="1268041"/>
    <lineage>
        <taxon>Bacteria</taxon>
        <taxon>Bacillati</taxon>
        <taxon>Actinomycetota</taxon>
        <taxon>Actinomycetes</taxon>
        <taxon>Micrococcales</taxon>
        <taxon>Microbacteriaceae</taxon>
        <taxon>Frondihabitans</taxon>
    </lineage>
</organism>
<reference evidence="10" key="1">
    <citation type="journal article" date="2019" name="Int. J. Syst. Evol. Microbiol.">
        <title>The Global Catalogue of Microorganisms (GCM) 10K type strain sequencing project: providing services to taxonomists for standard genome sequencing and annotation.</title>
        <authorList>
            <consortium name="The Broad Institute Genomics Platform"/>
            <consortium name="The Broad Institute Genome Sequencing Center for Infectious Disease"/>
            <person name="Wu L."/>
            <person name="Ma J."/>
        </authorList>
    </citation>
    <scope>NUCLEOTIDE SEQUENCE [LARGE SCALE GENOMIC DNA]</scope>
    <source>
        <strain evidence="10">NBRC 108728</strain>
    </source>
</reference>
<dbReference type="PROSITE" id="PS50928">
    <property type="entry name" value="ABC_TM1"/>
    <property type="match status" value="1"/>
</dbReference>
<evidence type="ECO:0000256" key="4">
    <source>
        <dbReference type="ARBA" id="ARBA00022692"/>
    </source>
</evidence>
<feature type="transmembrane region" description="Helical" evidence="7">
    <location>
        <begin position="106"/>
        <end position="126"/>
    </location>
</feature>
<dbReference type="SUPFAM" id="SSF161098">
    <property type="entry name" value="MetI-like"/>
    <property type="match status" value="1"/>
</dbReference>
<protein>
    <submittedName>
        <fullName evidence="9">Peptide ABC transporter permease</fullName>
    </submittedName>
</protein>
<dbReference type="InterPro" id="IPR000515">
    <property type="entry name" value="MetI-like"/>
</dbReference>
<keyword evidence="2 7" id="KW-0813">Transport</keyword>
<keyword evidence="4 7" id="KW-0812">Transmembrane</keyword>
<dbReference type="CDD" id="cd06261">
    <property type="entry name" value="TM_PBP2"/>
    <property type="match status" value="1"/>
</dbReference>